<evidence type="ECO:0000256" key="3">
    <source>
        <dbReference type="ARBA" id="ARBA00022723"/>
    </source>
</evidence>
<evidence type="ECO:0000256" key="2">
    <source>
        <dbReference type="ARBA" id="ARBA00001946"/>
    </source>
</evidence>
<sequence>MASSSRDVLGRLSDAVPPAVVDRLADERSEVAPAGLAATVVLLRDHDDGLQTYALHRHNRMPFAPGMVVFPGGRLDPADGVPVDDHDLDDLAVRHCAVRETEEETGVRLRPEDLQPWARWITPEIEPRRYDTAFYLAAMPAGQTARDISGETSAAGWQTVRGLLAAADDGEITLMPPTRATLLELADHDRLASALAVGSDRLIEIVMPRPVHRPDGGWVWSWEGRGNRER</sequence>
<comment type="cofactor">
    <cofactor evidence="1">
        <name>Mn(2+)</name>
        <dbReference type="ChEBI" id="CHEBI:29035"/>
    </cofactor>
</comment>
<name>A0A1H1T1C7_9ACTN</name>
<dbReference type="InterPro" id="IPR039121">
    <property type="entry name" value="NUDT19"/>
</dbReference>
<evidence type="ECO:0000256" key="1">
    <source>
        <dbReference type="ARBA" id="ARBA00001936"/>
    </source>
</evidence>
<keyword evidence="6" id="KW-0464">Manganese</keyword>
<evidence type="ECO:0000313" key="9">
    <source>
        <dbReference type="Proteomes" id="UP000199103"/>
    </source>
</evidence>
<dbReference type="Gene3D" id="3.90.79.10">
    <property type="entry name" value="Nucleoside Triphosphate Pyrophosphohydrolase"/>
    <property type="match status" value="2"/>
</dbReference>
<dbReference type="Proteomes" id="UP000199103">
    <property type="component" value="Chromosome I"/>
</dbReference>
<organism evidence="8 9">
    <name type="scientific">Microlunatus soli</name>
    <dbReference type="NCBI Taxonomy" id="630515"/>
    <lineage>
        <taxon>Bacteria</taxon>
        <taxon>Bacillati</taxon>
        <taxon>Actinomycetota</taxon>
        <taxon>Actinomycetes</taxon>
        <taxon>Propionibacteriales</taxon>
        <taxon>Propionibacteriaceae</taxon>
        <taxon>Microlunatus</taxon>
    </lineage>
</organism>
<reference evidence="8 9" key="1">
    <citation type="submission" date="2016-10" db="EMBL/GenBank/DDBJ databases">
        <authorList>
            <person name="de Groot N.N."/>
        </authorList>
    </citation>
    <scope>NUCLEOTIDE SEQUENCE [LARGE SCALE GENOMIC DNA]</scope>
    <source>
        <strain evidence="8 9">DSM 21800</strain>
    </source>
</reference>
<dbReference type="PROSITE" id="PS51462">
    <property type="entry name" value="NUDIX"/>
    <property type="match status" value="1"/>
</dbReference>
<dbReference type="PANTHER" id="PTHR12318">
    <property type="entry name" value="TESTOSTERONE-REGULATED PROTEIN RP2"/>
    <property type="match status" value="1"/>
</dbReference>
<dbReference type="OrthoDB" id="7183442at2"/>
<keyword evidence="9" id="KW-1185">Reference proteome</keyword>
<gene>
    <name evidence="8" type="ORF">SAMN04489812_2218</name>
</gene>
<comment type="cofactor">
    <cofactor evidence="2">
        <name>Mg(2+)</name>
        <dbReference type="ChEBI" id="CHEBI:18420"/>
    </cofactor>
</comment>
<evidence type="ECO:0000259" key="7">
    <source>
        <dbReference type="PROSITE" id="PS51462"/>
    </source>
</evidence>
<accession>A0A1H1T1C7</accession>
<dbReference type="InterPro" id="IPR000086">
    <property type="entry name" value="NUDIX_hydrolase_dom"/>
</dbReference>
<dbReference type="GO" id="GO:0046872">
    <property type="term" value="F:metal ion binding"/>
    <property type="evidence" value="ECO:0007669"/>
    <property type="project" value="UniProtKB-KW"/>
</dbReference>
<proteinExistence type="predicted"/>
<protein>
    <submittedName>
        <fullName evidence="8">NUDIX domain-containing protein</fullName>
    </submittedName>
</protein>
<dbReference type="PANTHER" id="PTHR12318:SF0">
    <property type="entry name" value="ACYL-COENZYME A DIPHOSPHATASE NUDT19"/>
    <property type="match status" value="1"/>
</dbReference>
<dbReference type="GO" id="GO:0016818">
    <property type="term" value="F:hydrolase activity, acting on acid anhydrides, in phosphorus-containing anhydrides"/>
    <property type="evidence" value="ECO:0007669"/>
    <property type="project" value="InterPro"/>
</dbReference>
<evidence type="ECO:0000256" key="5">
    <source>
        <dbReference type="ARBA" id="ARBA00022842"/>
    </source>
</evidence>
<evidence type="ECO:0000256" key="6">
    <source>
        <dbReference type="ARBA" id="ARBA00023211"/>
    </source>
</evidence>
<dbReference type="RefSeq" id="WP_091524410.1">
    <property type="nucleotide sequence ID" value="NZ_LT629772.1"/>
</dbReference>
<keyword evidence="4" id="KW-0378">Hydrolase</keyword>
<dbReference type="SUPFAM" id="SSF55811">
    <property type="entry name" value="Nudix"/>
    <property type="match status" value="1"/>
</dbReference>
<dbReference type="Pfam" id="PF00293">
    <property type="entry name" value="NUDIX"/>
    <property type="match status" value="1"/>
</dbReference>
<dbReference type="CDD" id="cd18870">
    <property type="entry name" value="NUDIX_AcylCoAdiphos_Nudt19"/>
    <property type="match status" value="1"/>
</dbReference>
<evidence type="ECO:0000256" key="4">
    <source>
        <dbReference type="ARBA" id="ARBA00022801"/>
    </source>
</evidence>
<dbReference type="EMBL" id="LT629772">
    <property type="protein sequence ID" value="SDS54075.1"/>
    <property type="molecule type" value="Genomic_DNA"/>
</dbReference>
<dbReference type="InterPro" id="IPR015797">
    <property type="entry name" value="NUDIX_hydrolase-like_dom_sf"/>
</dbReference>
<dbReference type="AlphaFoldDB" id="A0A1H1T1C7"/>
<dbReference type="STRING" id="630515.SAMN04489812_2218"/>
<evidence type="ECO:0000313" key="8">
    <source>
        <dbReference type="EMBL" id="SDS54075.1"/>
    </source>
</evidence>
<keyword evidence="3" id="KW-0479">Metal-binding</keyword>
<feature type="domain" description="Nudix hydrolase" evidence="7">
    <location>
        <begin position="33"/>
        <end position="180"/>
    </location>
</feature>
<keyword evidence="5" id="KW-0460">Magnesium</keyword>